<feature type="chain" id="PRO_5040284054" evidence="2">
    <location>
        <begin position="28"/>
        <end position="175"/>
    </location>
</feature>
<protein>
    <submittedName>
        <fullName evidence="3">Uncharacterized protein</fullName>
    </submittedName>
</protein>
<evidence type="ECO:0000313" key="3">
    <source>
        <dbReference type="EMBL" id="CAB9507215.1"/>
    </source>
</evidence>
<keyword evidence="1" id="KW-0472">Membrane</keyword>
<accession>A0A9N8DV19</accession>
<keyword evidence="1" id="KW-1133">Transmembrane helix</keyword>
<dbReference type="EMBL" id="CAICTM010000296">
    <property type="protein sequence ID" value="CAB9507215.1"/>
    <property type="molecule type" value="Genomic_DNA"/>
</dbReference>
<organism evidence="3 4">
    <name type="scientific">Seminavis robusta</name>
    <dbReference type="NCBI Taxonomy" id="568900"/>
    <lineage>
        <taxon>Eukaryota</taxon>
        <taxon>Sar</taxon>
        <taxon>Stramenopiles</taxon>
        <taxon>Ochrophyta</taxon>
        <taxon>Bacillariophyta</taxon>
        <taxon>Bacillariophyceae</taxon>
        <taxon>Bacillariophycidae</taxon>
        <taxon>Naviculales</taxon>
        <taxon>Naviculaceae</taxon>
        <taxon>Seminavis</taxon>
    </lineage>
</organism>
<keyword evidence="4" id="KW-1185">Reference proteome</keyword>
<proteinExistence type="predicted"/>
<evidence type="ECO:0000256" key="2">
    <source>
        <dbReference type="SAM" id="SignalP"/>
    </source>
</evidence>
<keyword evidence="1" id="KW-0812">Transmembrane</keyword>
<name>A0A9N8DV19_9STRA</name>
<sequence>MVFPTRLSPRWLICITLLFCASAKASGVPWHKDSYLDPFGTNQQLPPVTGLPNSRVLVKEKDRPSIFKKKKVSKESPYKAAWKHEIKAFLQTGVRAGRLVALAPAISFLIKNSPSMDPLFFGILLLLVHQVDNSVAKLIPRQFAATTTASLLAWSFLIFFVWRYCILHLFNQLRR</sequence>
<gene>
    <name evidence="3" type="ORF">SEMRO_297_G110921.1</name>
</gene>
<keyword evidence="2" id="KW-0732">Signal</keyword>
<feature type="transmembrane region" description="Helical" evidence="1">
    <location>
        <begin position="151"/>
        <end position="170"/>
    </location>
</feature>
<evidence type="ECO:0000256" key="1">
    <source>
        <dbReference type="SAM" id="Phobius"/>
    </source>
</evidence>
<feature type="signal peptide" evidence="2">
    <location>
        <begin position="1"/>
        <end position="27"/>
    </location>
</feature>
<dbReference type="AlphaFoldDB" id="A0A9N8DV19"/>
<evidence type="ECO:0000313" key="4">
    <source>
        <dbReference type="Proteomes" id="UP001153069"/>
    </source>
</evidence>
<comment type="caution">
    <text evidence="3">The sequence shown here is derived from an EMBL/GenBank/DDBJ whole genome shotgun (WGS) entry which is preliminary data.</text>
</comment>
<reference evidence="3" key="1">
    <citation type="submission" date="2020-06" db="EMBL/GenBank/DDBJ databases">
        <authorList>
            <consortium name="Plant Systems Biology data submission"/>
        </authorList>
    </citation>
    <scope>NUCLEOTIDE SEQUENCE</scope>
    <source>
        <strain evidence="3">D6</strain>
    </source>
</reference>
<dbReference type="Proteomes" id="UP001153069">
    <property type="component" value="Unassembled WGS sequence"/>
</dbReference>